<dbReference type="Pfam" id="PF00078">
    <property type="entry name" value="RVT_1"/>
    <property type="match status" value="1"/>
</dbReference>
<name>A0A452YRD3_AEGTS</name>
<dbReference type="CDD" id="cd01650">
    <property type="entry name" value="RT_nLTR_like"/>
    <property type="match status" value="1"/>
</dbReference>
<dbReference type="STRING" id="200361.A0A452YRD3"/>
<dbReference type="InterPro" id="IPR005135">
    <property type="entry name" value="Endo/exonuclease/phosphatase"/>
</dbReference>
<reference evidence="3" key="1">
    <citation type="journal article" date="2014" name="Science">
        <title>Ancient hybridizations among the ancestral genomes of bread wheat.</title>
        <authorList>
            <consortium name="International Wheat Genome Sequencing Consortium,"/>
            <person name="Marcussen T."/>
            <person name="Sandve S.R."/>
            <person name="Heier L."/>
            <person name="Spannagl M."/>
            <person name="Pfeifer M."/>
            <person name="Jakobsen K.S."/>
            <person name="Wulff B.B."/>
            <person name="Steuernagel B."/>
            <person name="Mayer K.F."/>
            <person name="Olsen O.A."/>
        </authorList>
    </citation>
    <scope>NUCLEOTIDE SEQUENCE [LARGE SCALE GENOMIC DNA]</scope>
    <source>
        <strain evidence="3">cv. AL8/78</strain>
    </source>
</reference>
<dbReference type="InterPro" id="IPR036691">
    <property type="entry name" value="Endo/exonu/phosph_ase_sf"/>
</dbReference>
<dbReference type="PROSITE" id="PS50878">
    <property type="entry name" value="RT_POL"/>
    <property type="match status" value="1"/>
</dbReference>
<dbReference type="SUPFAM" id="SSF56219">
    <property type="entry name" value="DNase I-like"/>
    <property type="match status" value="1"/>
</dbReference>
<dbReference type="Gene3D" id="3.60.10.10">
    <property type="entry name" value="Endonuclease/exonuclease/phosphatase"/>
    <property type="match status" value="1"/>
</dbReference>
<organism evidence="2 3">
    <name type="scientific">Aegilops tauschii subsp. strangulata</name>
    <name type="common">Goatgrass</name>
    <dbReference type="NCBI Taxonomy" id="200361"/>
    <lineage>
        <taxon>Eukaryota</taxon>
        <taxon>Viridiplantae</taxon>
        <taxon>Streptophyta</taxon>
        <taxon>Embryophyta</taxon>
        <taxon>Tracheophyta</taxon>
        <taxon>Spermatophyta</taxon>
        <taxon>Magnoliopsida</taxon>
        <taxon>Liliopsida</taxon>
        <taxon>Poales</taxon>
        <taxon>Poaceae</taxon>
        <taxon>BOP clade</taxon>
        <taxon>Pooideae</taxon>
        <taxon>Triticodae</taxon>
        <taxon>Triticeae</taxon>
        <taxon>Triticinae</taxon>
        <taxon>Aegilops</taxon>
    </lineage>
</organism>
<keyword evidence="3" id="KW-1185">Reference proteome</keyword>
<dbReference type="EnsemblPlants" id="AET1Gv20509500.4">
    <property type="protein sequence ID" value="AET1Gv20509500.4"/>
    <property type="gene ID" value="AET1Gv20509500"/>
</dbReference>
<accession>A0A452YRD3</accession>
<dbReference type="SUPFAM" id="SSF56672">
    <property type="entry name" value="DNA/RNA polymerases"/>
    <property type="match status" value="1"/>
</dbReference>
<reference evidence="2" key="3">
    <citation type="journal article" date="2017" name="Nature">
        <title>Genome sequence of the progenitor of the wheat D genome Aegilops tauschii.</title>
        <authorList>
            <person name="Luo M.C."/>
            <person name="Gu Y.Q."/>
            <person name="Puiu D."/>
            <person name="Wang H."/>
            <person name="Twardziok S.O."/>
            <person name="Deal K.R."/>
            <person name="Huo N."/>
            <person name="Zhu T."/>
            <person name="Wang L."/>
            <person name="Wang Y."/>
            <person name="McGuire P.E."/>
            <person name="Liu S."/>
            <person name="Long H."/>
            <person name="Ramasamy R.K."/>
            <person name="Rodriguez J.C."/>
            <person name="Van S.L."/>
            <person name="Yuan L."/>
            <person name="Wang Z."/>
            <person name="Xia Z."/>
            <person name="Xiao L."/>
            <person name="Anderson O.D."/>
            <person name="Ouyang S."/>
            <person name="Liang Y."/>
            <person name="Zimin A.V."/>
            <person name="Pertea G."/>
            <person name="Qi P."/>
            <person name="Bennetzen J.L."/>
            <person name="Dai X."/>
            <person name="Dawson M.W."/>
            <person name="Muller H.G."/>
            <person name="Kugler K."/>
            <person name="Rivarola-Duarte L."/>
            <person name="Spannagl M."/>
            <person name="Mayer K.F.X."/>
            <person name="Lu F.H."/>
            <person name="Bevan M.W."/>
            <person name="Leroy P."/>
            <person name="Li P."/>
            <person name="You F.M."/>
            <person name="Sun Q."/>
            <person name="Liu Z."/>
            <person name="Lyons E."/>
            <person name="Wicker T."/>
            <person name="Salzberg S.L."/>
            <person name="Devos K.M."/>
            <person name="Dvorak J."/>
        </authorList>
    </citation>
    <scope>NUCLEOTIDE SEQUENCE [LARGE SCALE GENOMIC DNA]</scope>
    <source>
        <strain evidence="2">cv. AL8/78</strain>
    </source>
</reference>
<reference evidence="3" key="2">
    <citation type="journal article" date="2017" name="Nat. Plants">
        <title>The Aegilops tauschii genome reveals multiple impacts of transposons.</title>
        <authorList>
            <person name="Zhao G."/>
            <person name="Zou C."/>
            <person name="Li K."/>
            <person name="Wang K."/>
            <person name="Li T."/>
            <person name="Gao L."/>
            <person name="Zhang X."/>
            <person name="Wang H."/>
            <person name="Yang Z."/>
            <person name="Liu X."/>
            <person name="Jiang W."/>
            <person name="Mao L."/>
            <person name="Kong X."/>
            <person name="Jiao Y."/>
            <person name="Jia J."/>
        </authorList>
    </citation>
    <scope>NUCLEOTIDE SEQUENCE [LARGE SCALE GENOMIC DNA]</scope>
    <source>
        <strain evidence="3">cv. AL8/78</strain>
    </source>
</reference>
<sequence length="634" mass="73039">VGINNDLFEIIGFINKTYCVVTTVKNKKDGFVWHFVAVYGTAYNDLKMKFIAELHDVMANLTYPVILGGDFNLVRSATDKSNGIINNQLAFLFNDWINRWGLMEISIANRSFTWSNNQDDPIFAAIDRVFVSPSWDARFPLSVLTALPRIGSDHTPLILDTQARRVTSPKKFRFEKWWLDYPEFKTMFIKVWNTPVVGRTAIDVWLKKAKLFRKKAKGWSINIEAALKKKKKDLMQEFDILDVFAESNRVSDADRLRMREIKKELDDILRKEEVALWQRSRDRRIKDGDKNNAYFHALANHRHRKNHLTELNGDSGPVFTTNEMLDVATTFYKNLFGYEAKHDIHLGPSFWEEDELVTIEENEMLQRKFSEEEIKEAIFGSYAHGAPGPDGLSFLFYQTFWEVIKKDFMAMVRDFEEGKLDIHRLNFALIVLIPKEVNAKDMKNFRPISLSNCAIKIFTKAMTNRFSPISHRMISPNQTAFIKGRYILESVVLAHEVIHEVKKSGSQGLVLKLDYEKAYDRVSWDFLFEMLSSRGFGQKWISWIKTTLLQSTFSVRINDTTGPYFMGGKGLKQGDPFSPLLFNLVADVFSKMLIKASKHGLISGLLTNIIPGGVISLQYADDTLLFLENSYDKA</sequence>
<reference evidence="2" key="4">
    <citation type="submission" date="2019-03" db="UniProtKB">
        <authorList>
            <consortium name="EnsemblPlants"/>
        </authorList>
    </citation>
    <scope>IDENTIFICATION</scope>
</reference>
<dbReference type="InterPro" id="IPR000477">
    <property type="entry name" value="RT_dom"/>
</dbReference>
<dbReference type="AlphaFoldDB" id="A0A452YRD3"/>
<dbReference type="InterPro" id="IPR043502">
    <property type="entry name" value="DNA/RNA_pol_sf"/>
</dbReference>
<dbReference type="GO" id="GO:0003824">
    <property type="term" value="F:catalytic activity"/>
    <property type="evidence" value="ECO:0007669"/>
    <property type="project" value="InterPro"/>
</dbReference>
<dbReference type="Pfam" id="PF03372">
    <property type="entry name" value="Exo_endo_phos"/>
    <property type="match status" value="1"/>
</dbReference>
<reference evidence="2" key="5">
    <citation type="journal article" date="2021" name="G3 (Bethesda)">
        <title>Aegilops tauschii genome assembly Aet v5.0 features greater sequence contiguity and improved annotation.</title>
        <authorList>
            <person name="Wang L."/>
            <person name="Zhu T."/>
            <person name="Rodriguez J.C."/>
            <person name="Deal K.R."/>
            <person name="Dubcovsky J."/>
            <person name="McGuire P.E."/>
            <person name="Lux T."/>
            <person name="Spannagl M."/>
            <person name="Mayer K.F.X."/>
            <person name="Baldrich P."/>
            <person name="Meyers B.C."/>
            <person name="Huo N."/>
            <person name="Gu Y.Q."/>
            <person name="Zhou H."/>
            <person name="Devos K.M."/>
            <person name="Bennetzen J.L."/>
            <person name="Unver T."/>
            <person name="Budak H."/>
            <person name="Gulick P.J."/>
            <person name="Galiba G."/>
            <person name="Kalapos B."/>
            <person name="Nelson D.R."/>
            <person name="Li P."/>
            <person name="You F.M."/>
            <person name="Luo M.C."/>
            <person name="Dvorak J."/>
        </authorList>
    </citation>
    <scope>NUCLEOTIDE SEQUENCE [LARGE SCALE GENOMIC DNA]</scope>
    <source>
        <strain evidence="2">cv. AL8/78</strain>
    </source>
</reference>
<evidence type="ECO:0000259" key="1">
    <source>
        <dbReference type="PROSITE" id="PS50878"/>
    </source>
</evidence>
<feature type="domain" description="Reverse transcriptase" evidence="1">
    <location>
        <begin position="414"/>
        <end position="634"/>
    </location>
</feature>
<protein>
    <recommendedName>
        <fullName evidence="1">Reverse transcriptase domain-containing protein</fullName>
    </recommendedName>
</protein>
<dbReference type="Proteomes" id="UP000015105">
    <property type="component" value="Chromosome 1D"/>
</dbReference>
<dbReference type="PANTHER" id="PTHR19446">
    <property type="entry name" value="REVERSE TRANSCRIPTASES"/>
    <property type="match status" value="1"/>
</dbReference>
<dbReference type="Gramene" id="AET1Gv20509500.4">
    <property type="protein sequence ID" value="AET1Gv20509500.4"/>
    <property type="gene ID" value="AET1Gv20509500"/>
</dbReference>
<evidence type="ECO:0000313" key="2">
    <source>
        <dbReference type="EnsemblPlants" id="AET1Gv20509500.4"/>
    </source>
</evidence>
<proteinExistence type="predicted"/>
<evidence type="ECO:0000313" key="3">
    <source>
        <dbReference type="Proteomes" id="UP000015105"/>
    </source>
</evidence>